<dbReference type="Pfam" id="PF02272">
    <property type="entry name" value="DHHA1"/>
    <property type="match status" value="1"/>
</dbReference>
<evidence type="ECO:0000256" key="2">
    <source>
        <dbReference type="PIRSR" id="PIRSR026583-50"/>
    </source>
</evidence>
<reference evidence="5 6" key="1">
    <citation type="journal article" date="2018" name="Int. J. Syst. Evol. Microbiol.">
        <title>Methylomusa anaerophila gen. nov., sp. nov., an anaerobic methanol-utilizing bacterium isolated from a microbial fuel cell.</title>
        <authorList>
            <person name="Amano N."/>
            <person name="Yamamuro A."/>
            <person name="Miyahara M."/>
            <person name="Kouzuma A."/>
            <person name="Abe T."/>
            <person name="Watanabe K."/>
        </authorList>
    </citation>
    <scope>NUCLEOTIDE SEQUENCE [LARGE SCALE GENOMIC DNA]</scope>
    <source>
        <strain evidence="5 6">MMFC1</strain>
    </source>
</reference>
<dbReference type="Gene3D" id="3.10.310.30">
    <property type="match status" value="1"/>
</dbReference>
<dbReference type="PIRSF" id="PIRSF026583">
    <property type="entry name" value="YybT"/>
    <property type="match status" value="1"/>
</dbReference>
<dbReference type="OrthoDB" id="9759476at2"/>
<dbReference type="RefSeq" id="WP_126307441.1">
    <property type="nucleotide sequence ID" value="NZ_AP018449.1"/>
</dbReference>
<dbReference type="GO" id="GO:0106409">
    <property type="term" value="F:cyclic-di-AMP phosphodiesterase activity"/>
    <property type="evidence" value="ECO:0007669"/>
    <property type="project" value="RHEA"/>
</dbReference>
<comment type="cofactor">
    <cofactor evidence="2">
        <name>Mn(2+)</name>
        <dbReference type="ChEBI" id="CHEBI:29035"/>
    </cofactor>
    <text evidence="2">For phosphodiesterase activity, probably binds 2 Mn(2+) per subunit.</text>
</comment>
<dbReference type="GO" id="GO:0005886">
    <property type="term" value="C:plasma membrane"/>
    <property type="evidence" value="ECO:0007669"/>
    <property type="project" value="UniProtKB-SubCell"/>
</dbReference>
<keyword evidence="2" id="KW-0464">Manganese</keyword>
<keyword evidence="1 3" id="KW-0472">Membrane</keyword>
<feature type="binding site" evidence="2">
    <location>
        <position position="430"/>
    </location>
    <ligand>
        <name>Mn(2+)</name>
        <dbReference type="ChEBI" id="CHEBI:29035"/>
        <label>1</label>
    </ligand>
</feature>
<dbReference type="PANTHER" id="PTHR47618">
    <property type="entry name" value="BIFUNCTIONAL OLIGORIBONUCLEASE AND PAP PHOSPHATASE NRNA"/>
    <property type="match status" value="1"/>
</dbReference>
<feature type="binding site" evidence="2">
    <location>
        <position position="363"/>
    </location>
    <ligand>
        <name>Mn(2+)</name>
        <dbReference type="ChEBI" id="CHEBI:29035"/>
        <label>2</label>
    </ligand>
</feature>
<proteinExistence type="inferred from homology"/>
<dbReference type="Gene3D" id="3.30.450.20">
    <property type="entry name" value="PAS domain"/>
    <property type="match status" value="1"/>
</dbReference>
<feature type="binding site" evidence="2">
    <location>
        <position position="430"/>
    </location>
    <ligand>
        <name>Mn(2+)</name>
        <dbReference type="ChEBI" id="CHEBI:29035"/>
        <label>2</label>
    </ligand>
</feature>
<keyword evidence="3" id="KW-0812">Transmembrane</keyword>
<evidence type="ECO:0000313" key="5">
    <source>
        <dbReference type="EMBL" id="BBB90619.1"/>
    </source>
</evidence>
<dbReference type="GO" id="GO:0016787">
    <property type="term" value="F:hydrolase activity"/>
    <property type="evidence" value="ECO:0007669"/>
    <property type="project" value="UniProtKB-UniRule"/>
</dbReference>
<feature type="domain" description="GGDEF" evidence="4">
    <location>
        <begin position="185"/>
        <end position="314"/>
    </location>
</feature>
<evidence type="ECO:0000259" key="4">
    <source>
        <dbReference type="PROSITE" id="PS50887"/>
    </source>
</evidence>
<comment type="subcellular location">
    <subcellularLocation>
        <location evidence="1">Cell membrane</location>
    </subcellularLocation>
</comment>
<feature type="binding site" evidence="2">
    <location>
        <position position="357"/>
    </location>
    <ligand>
        <name>Mn(2+)</name>
        <dbReference type="ChEBI" id="CHEBI:29035"/>
        <label>1</label>
    </ligand>
</feature>
<dbReference type="InterPro" id="IPR038763">
    <property type="entry name" value="DHH_sf"/>
</dbReference>
<accession>A0A348AHS1</accession>
<keyword evidence="1 5" id="KW-0378">Hydrolase</keyword>
<evidence type="ECO:0000256" key="3">
    <source>
        <dbReference type="SAM" id="Phobius"/>
    </source>
</evidence>
<dbReference type="Pfam" id="PF24898">
    <property type="entry name" value="GGDEF_GdpP"/>
    <property type="match status" value="1"/>
</dbReference>
<dbReference type="InterPro" id="IPR001667">
    <property type="entry name" value="DDH_dom"/>
</dbReference>
<dbReference type="InterPro" id="IPR014528">
    <property type="entry name" value="GdpP/PdeA"/>
</dbReference>
<keyword evidence="3" id="KW-1133">Transmembrane helix</keyword>
<comment type="function">
    <text evidence="1">Has phosphodiesterase (PDE) activity against cyclic-di-AMP (c-di-AMP).</text>
</comment>
<dbReference type="InterPro" id="IPR000160">
    <property type="entry name" value="GGDEF_dom"/>
</dbReference>
<dbReference type="InterPro" id="IPR003156">
    <property type="entry name" value="DHHA1_dom"/>
</dbReference>
<feature type="transmembrane region" description="Helical" evidence="3">
    <location>
        <begin position="13"/>
        <end position="46"/>
    </location>
</feature>
<dbReference type="PROSITE" id="PS50887">
    <property type="entry name" value="GGDEF"/>
    <property type="match status" value="1"/>
</dbReference>
<dbReference type="EMBL" id="AP018449">
    <property type="protein sequence ID" value="BBB90619.1"/>
    <property type="molecule type" value="Genomic_DNA"/>
</dbReference>
<organism evidence="5 6">
    <name type="scientific">Methylomusa anaerophila</name>
    <dbReference type="NCBI Taxonomy" id="1930071"/>
    <lineage>
        <taxon>Bacteria</taxon>
        <taxon>Bacillati</taxon>
        <taxon>Bacillota</taxon>
        <taxon>Negativicutes</taxon>
        <taxon>Selenomonadales</taxon>
        <taxon>Sporomusaceae</taxon>
        <taxon>Methylomusa</taxon>
    </lineage>
</organism>
<name>A0A348AHS1_9FIRM</name>
<keyword evidence="1" id="KW-1003">Cell membrane</keyword>
<dbReference type="FunFam" id="3.90.1640.10:FF:000002">
    <property type="entry name" value="Cyclic-di-AMP phosphodiesterase"/>
    <property type="match status" value="1"/>
</dbReference>
<dbReference type="EC" id="3.1.4.-" evidence="1"/>
<dbReference type="AlphaFoldDB" id="A0A348AHS1"/>
<feature type="binding site" evidence="2">
    <location>
        <position position="454"/>
    </location>
    <ligand>
        <name>Mn(2+)</name>
        <dbReference type="ChEBI" id="CHEBI:29035"/>
        <label>2</label>
    </ligand>
</feature>
<comment type="similarity">
    <text evidence="1">Belongs to the GdpP/PdeA phosphodiesterase family.</text>
</comment>
<feature type="binding site" evidence="2">
    <location>
        <position position="361"/>
    </location>
    <ligand>
        <name>Mn(2+)</name>
        <dbReference type="ChEBI" id="CHEBI:29035"/>
        <label>1</label>
    </ligand>
</feature>
<comment type="catalytic activity">
    <reaction evidence="1">
        <text>3',3'-c-di-AMP + H2O = 5'-O-phosphonoadenylyl-(3'-&gt;5')-adenosine + H(+)</text>
        <dbReference type="Rhea" id="RHEA:54420"/>
        <dbReference type="ChEBI" id="CHEBI:15377"/>
        <dbReference type="ChEBI" id="CHEBI:15378"/>
        <dbReference type="ChEBI" id="CHEBI:71500"/>
        <dbReference type="ChEBI" id="CHEBI:138171"/>
    </reaction>
</comment>
<dbReference type="Proteomes" id="UP000276437">
    <property type="component" value="Chromosome"/>
</dbReference>
<dbReference type="Gene3D" id="3.90.1640.10">
    <property type="entry name" value="inorganic pyrophosphatase (n-terminal core)"/>
    <property type="match status" value="1"/>
</dbReference>
<dbReference type="SUPFAM" id="SSF64182">
    <property type="entry name" value="DHH phosphoesterases"/>
    <property type="match status" value="1"/>
</dbReference>
<dbReference type="GO" id="GO:0046872">
    <property type="term" value="F:metal ion binding"/>
    <property type="evidence" value="ECO:0007669"/>
    <property type="project" value="UniProtKB-KW"/>
</dbReference>
<dbReference type="PANTHER" id="PTHR47618:SF2">
    <property type="entry name" value="CYCLIC-DI-AMP PHOSPHODIESTERASE GDPP"/>
    <property type="match status" value="1"/>
</dbReference>
<feature type="binding site" evidence="2">
    <location>
        <position position="509"/>
    </location>
    <ligand>
        <name>Mn(2+)</name>
        <dbReference type="ChEBI" id="CHEBI:29035"/>
        <label>2</label>
    </ligand>
</feature>
<keyword evidence="6" id="KW-1185">Reference proteome</keyword>
<keyword evidence="2" id="KW-0479">Metal-binding</keyword>
<dbReference type="GO" id="GO:0003676">
    <property type="term" value="F:nucleic acid binding"/>
    <property type="evidence" value="ECO:0007669"/>
    <property type="project" value="UniProtKB-UniRule"/>
</dbReference>
<dbReference type="InterPro" id="IPR051319">
    <property type="entry name" value="Oligoribo/pAp-PDE_c-di-AMP_PDE"/>
</dbReference>
<evidence type="ECO:0000256" key="1">
    <source>
        <dbReference type="PIRNR" id="PIRNR026583"/>
    </source>
</evidence>
<dbReference type="KEGG" id="mana:MAMMFC1_01273"/>
<sequence length="678" mass="74211">MPQGPSFWFDTRVYLAVAAALLLVIMFYNPYVGVLGTILLYALYLFGRERHVERQKALNEYLSSMSCYVEEATALALSNLPLAIAIVDNSGLIHWRNSILAAWSDNPAAPNESLLKIFPDLDLSKIWDEAGQFRLESDSRFFDVIHKPIPSCAASGSDEPAQALMILYITDITPCEVSKIACQQARPVMAYIQIDNYDDALKGLSETQRTNILAEVSKHLSEWIAELGGFLKKFSEDTYLAMIDRKALEQVVFNDKFDILDKIRAIHGGNKIPVTLSLGVAAGDDSIAALSQVAQAGLDLALGRGGDQAAVNIDGKVQFFGGKAKAVEKNTRVKARIVAHTLRDLIDQADSVIVMGHAGEDFDSLGASLGVTRMVMQRGKTVNVVVSQPGLAVDKLSELLLDYEEYRELFISPAEAGAIISGRTLLFVVDTHRPELVAAPELINRTERIVVIDHHRRAETFIPNTLLVYLEPSASSASELVAELLMYFDDKLELNRLEASALYAGVVVDTKNFAVQTGVRTFEAASYLRRAGADPMLVRHLFRMDLETIKSRAAIIENTIMPFEGVVVAVCPPEVKNAQVLAAQSADTLLNIEGVKVSFVLFTAEDGIGVSARSNGDINVQIIMEQLGGGGHQSVAGAKIKNMTVDDIIKRIIALVADYMKESDQHEVNTATRSEKTR</sequence>
<evidence type="ECO:0000313" key="6">
    <source>
        <dbReference type="Proteomes" id="UP000276437"/>
    </source>
</evidence>
<gene>
    <name evidence="5" type="primary">nrnA_1</name>
    <name evidence="5" type="ORF">MAMMFC1_01273</name>
</gene>
<dbReference type="Pfam" id="PF01368">
    <property type="entry name" value="DHH"/>
    <property type="match status" value="1"/>
</dbReference>
<protein>
    <recommendedName>
        <fullName evidence="1">Cyclic-di-AMP phosphodiesterase</fullName>
        <ecNumber evidence="1">3.1.4.-</ecNumber>
    </recommendedName>
</protein>